<dbReference type="Proteomes" id="UP000824202">
    <property type="component" value="Unassembled WGS sequence"/>
</dbReference>
<feature type="transmembrane region" description="Helical" evidence="1">
    <location>
        <begin position="172"/>
        <end position="195"/>
    </location>
</feature>
<reference evidence="2" key="2">
    <citation type="submission" date="2021-04" db="EMBL/GenBank/DDBJ databases">
        <authorList>
            <person name="Gilroy R."/>
        </authorList>
    </citation>
    <scope>NUCLEOTIDE SEQUENCE</scope>
    <source>
        <strain evidence="2">23274</strain>
    </source>
</reference>
<sequence length="436" mass="48881">MKKNKLLSDILFILWAGGAALLSYSLVYALRKPFTAAEFNGLTVCGMDYKIAVTVVQILGYLLAKFAGIKVISELRREARLGFILFSVGIAEMALVFFAVLPVPWNVLAMFFNGLALGCMWGVIFSFIEGRRVTDLLASLLGISMVVSSGTAKSVGLYVMNHFHVDEFWMPAVIGACALPVLCLLGYCLHCLPAPTEEDVLQKSERCTLDGKQRWALFRNYMPFLVMLLVANLMLVVVRDIKEDFLVKIFDVKGNGYSSWIFAQLDSVVTLIILTIFGLMIFVRDNFRALLVLLGLVMAGMVTMAYVSIRYEELQLDPLLWLFIQSLCLYIGFLTFQTIFFDRFIACFRIRGNVGFFIVLIDFIGYSGTVVVLTVKEFFSPEIEWLPFYNRLAGFVGIACCLLFSGAFVYLLRRHRRQAPAPVVETTPAGLPVSML</sequence>
<dbReference type="Pfam" id="PF18943">
    <property type="entry name" value="DUF5690"/>
    <property type="match status" value="1"/>
</dbReference>
<evidence type="ECO:0000313" key="2">
    <source>
        <dbReference type="EMBL" id="HIX04049.1"/>
    </source>
</evidence>
<feature type="transmembrane region" description="Helical" evidence="1">
    <location>
        <begin position="319"/>
        <end position="341"/>
    </location>
</feature>
<feature type="transmembrane region" description="Helical" evidence="1">
    <location>
        <begin position="107"/>
        <end position="128"/>
    </location>
</feature>
<dbReference type="InterPro" id="IPR036259">
    <property type="entry name" value="MFS_trans_sf"/>
</dbReference>
<name>A0A9D1V1L5_9BACT</name>
<feature type="transmembrane region" description="Helical" evidence="1">
    <location>
        <begin position="289"/>
        <end position="307"/>
    </location>
</feature>
<feature type="transmembrane region" description="Helical" evidence="1">
    <location>
        <begin position="353"/>
        <end position="372"/>
    </location>
</feature>
<keyword evidence="1" id="KW-0812">Transmembrane</keyword>
<evidence type="ECO:0000256" key="1">
    <source>
        <dbReference type="SAM" id="Phobius"/>
    </source>
</evidence>
<organism evidence="2 3">
    <name type="scientific">Candidatus Odoribacter faecigallinarum</name>
    <dbReference type="NCBI Taxonomy" id="2838706"/>
    <lineage>
        <taxon>Bacteria</taxon>
        <taxon>Pseudomonadati</taxon>
        <taxon>Bacteroidota</taxon>
        <taxon>Bacteroidia</taxon>
        <taxon>Bacteroidales</taxon>
        <taxon>Odoribacteraceae</taxon>
        <taxon>Odoribacter</taxon>
    </lineage>
</organism>
<keyword evidence="1" id="KW-1133">Transmembrane helix</keyword>
<comment type="caution">
    <text evidence="2">The sequence shown here is derived from an EMBL/GenBank/DDBJ whole genome shotgun (WGS) entry which is preliminary data.</text>
</comment>
<feature type="transmembrane region" description="Helical" evidence="1">
    <location>
        <begin position="216"/>
        <end position="237"/>
    </location>
</feature>
<dbReference type="AlphaFoldDB" id="A0A9D1V1L5"/>
<feature type="transmembrane region" description="Helical" evidence="1">
    <location>
        <begin position="392"/>
        <end position="412"/>
    </location>
</feature>
<feature type="transmembrane region" description="Helical" evidence="1">
    <location>
        <begin position="140"/>
        <end position="160"/>
    </location>
</feature>
<proteinExistence type="predicted"/>
<dbReference type="InterPro" id="IPR043745">
    <property type="entry name" value="DUF5690"/>
</dbReference>
<feature type="transmembrane region" description="Helical" evidence="1">
    <location>
        <begin position="12"/>
        <end position="31"/>
    </location>
</feature>
<protein>
    <recommendedName>
        <fullName evidence="4">MFS transporter</fullName>
    </recommendedName>
</protein>
<evidence type="ECO:0008006" key="4">
    <source>
        <dbReference type="Google" id="ProtNLM"/>
    </source>
</evidence>
<feature type="transmembrane region" description="Helical" evidence="1">
    <location>
        <begin position="257"/>
        <end position="282"/>
    </location>
</feature>
<reference evidence="2" key="1">
    <citation type="journal article" date="2021" name="PeerJ">
        <title>Extensive microbial diversity within the chicken gut microbiome revealed by metagenomics and culture.</title>
        <authorList>
            <person name="Gilroy R."/>
            <person name="Ravi A."/>
            <person name="Getino M."/>
            <person name="Pursley I."/>
            <person name="Horton D.L."/>
            <person name="Alikhan N.F."/>
            <person name="Baker D."/>
            <person name="Gharbi K."/>
            <person name="Hall N."/>
            <person name="Watson M."/>
            <person name="Adriaenssens E.M."/>
            <person name="Foster-Nyarko E."/>
            <person name="Jarju S."/>
            <person name="Secka A."/>
            <person name="Antonio M."/>
            <person name="Oren A."/>
            <person name="Chaudhuri R.R."/>
            <person name="La Ragione R."/>
            <person name="Hildebrand F."/>
            <person name="Pallen M.J."/>
        </authorList>
    </citation>
    <scope>NUCLEOTIDE SEQUENCE</scope>
    <source>
        <strain evidence="2">23274</strain>
    </source>
</reference>
<keyword evidence="1" id="KW-0472">Membrane</keyword>
<dbReference type="SUPFAM" id="SSF103473">
    <property type="entry name" value="MFS general substrate transporter"/>
    <property type="match status" value="1"/>
</dbReference>
<dbReference type="EMBL" id="DXFT01000157">
    <property type="protein sequence ID" value="HIX04049.1"/>
    <property type="molecule type" value="Genomic_DNA"/>
</dbReference>
<gene>
    <name evidence="2" type="ORF">H9863_08055</name>
</gene>
<feature type="transmembrane region" description="Helical" evidence="1">
    <location>
        <begin position="81"/>
        <end position="101"/>
    </location>
</feature>
<evidence type="ECO:0000313" key="3">
    <source>
        <dbReference type="Proteomes" id="UP000824202"/>
    </source>
</evidence>
<feature type="transmembrane region" description="Helical" evidence="1">
    <location>
        <begin position="51"/>
        <end position="69"/>
    </location>
</feature>
<accession>A0A9D1V1L5</accession>